<comment type="caution">
    <text evidence="1">The sequence shown here is derived from an EMBL/GenBank/DDBJ whole genome shotgun (WGS) entry which is preliminary data.</text>
</comment>
<dbReference type="EMBL" id="CM045768">
    <property type="protein sequence ID" value="KAI7983117.1"/>
    <property type="molecule type" value="Genomic_DNA"/>
</dbReference>
<sequence length="93" mass="10493">MVDRANQVEDRTRMEHHSRPFIPLAVDGIHENCRGAGNNTFRRNMRELIQTHKPGILILMETKVQYSYMGNFFSNMGFSAATIVNPVGRSGGV</sequence>
<proteinExistence type="predicted"/>
<organism evidence="1 2">
    <name type="scientific">Camellia lanceoleosa</name>
    <dbReference type="NCBI Taxonomy" id="1840588"/>
    <lineage>
        <taxon>Eukaryota</taxon>
        <taxon>Viridiplantae</taxon>
        <taxon>Streptophyta</taxon>
        <taxon>Embryophyta</taxon>
        <taxon>Tracheophyta</taxon>
        <taxon>Spermatophyta</taxon>
        <taxon>Magnoliopsida</taxon>
        <taxon>eudicotyledons</taxon>
        <taxon>Gunneridae</taxon>
        <taxon>Pentapetalae</taxon>
        <taxon>asterids</taxon>
        <taxon>Ericales</taxon>
        <taxon>Theaceae</taxon>
        <taxon>Camellia</taxon>
    </lineage>
</organism>
<dbReference type="Proteomes" id="UP001060215">
    <property type="component" value="Chromosome 11"/>
</dbReference>
<reference evidence="1 2" key="1">
    <citation type="journal article" date="2022" name="Plant J.">
        <title>Chromosome-level genome of Camellia lanceoleosa provides a valuable resource for understanding genome evolution and self-incompatibility.</title>
        <authorList>
            <person name="Gong W."/>
            <person name="Xiao S."/>
            <person name="Wang L."/>
            <person name="Liao Z."/>
            <person name="Chang Y."/>
            <person name="Mo W."/>
            <person name="Hu G."/>
            <person name="Li W."/>
            <person name="Zhao G."/>
            <person name="Zhu H."/>
            <person name="Hu X."/>
            <person name="Ji K."/>
            <person name="Xiang X."/>
            <person name="Song Q."/>
            <person name="Yuan D."/>
            <person name="Jin S."/>
            <person name="Zhang L."/>
        </authorList>
    </citation>
    <scope>NUCLEOTIDE SEQUENCE [LARGE SCALE GENOMIC DNA]</scope>
    <source>
        <strain evidence="1">SQ_2022a</strain>
    </source>
</reference>
<evidence type="ECO:0000313" key="1">
    <source>
        <dbReference type="EMBL" id="KAI7983117.1"/>
    </source>
</evidence>
<keyword evidence="2" id="KW-1185">Reference proteome</keyword>
<evidence type="ECO:0000313" key="2">
    <source>
        <dbReference type="Proteomes" id="UP001060215"/>
    </source>
</evidence>
<accession>A0ACC0F4W8</accession>
<name>A0ACC0F4W8_9ERIC</name>
<gene>
    <name evidence="1" type="ORF">LOK49_LG15G01485</name>
</gene>
<protein>
    <submittedName>
        <fullName evidence="1">Uncharacterized protein</fullName>
    </submittedName>
</protein>